<feature type="compositionally biased region" description="Acidic residues" evidence="1">
    <location>
        <begin position="89"/>
        <end position="99"/>
    </location>
</feature>
<dbReference type="NCBIfam" id="TIGR04354">
    <property type="entry name" value="amphi-Trp"/>
    <property type="match status" value="1"/>
</dbReference>
<feature type="compositionally biased region" description="Low complexity" evidence="1">
    <location>
        <begin position="155"/>
        <end position="168"/>
    </location>
</feature>
<gene>
    <name evidence="4" type="ORF">SAMN05216285_3032</name>
</gene>
<dbReference type="AlphaFoldDB" id="A0A1I0Q3S1"/>
<evidence type="ECO:0000259" key="3">
    <source>
        <dbReference type="Pfam" id="PF20068"/>
    </source>
</evidence>
<accession>A0A1I0Q3S1</accession>
<proteinExistence type="predicted"/>
<dbReference type="EMBL" id="FOIS01000004">
    <property type="protein sequence ID" value="SEW21540.1"/>
    <property type="molecule type" value="Genomic_DNA"/>
</dbReference>
<dbReference type="Pfam" id="PF20068">
    <property type="entry name" value="Amphi-Trp"/>
    <property type="match status" value="1"/>
</dbReference>
<dbReference type="Pfam" id="PF07411">
    <property type="entry name" value="DUF1508"/>
    <property type="match status" value="1"/>
</dbReference>
<feature type="compositionally biased region" description="Acidic residues" evidence="1">
    <location>
        <begin position="169"/>
        <end position="183"/>
    </location>
</feature>
<evidence type="ECO:0000259" key="2">
    <source>
        <dbReference type="Pfam" id="PF07411"/>
    </source>
</evidence>
<name>A0A1I0Q3S1_9EURY</name>
<dbReference type="STRING" id="1202768.SAMN05216285_3032"/>
<dbReference type="InterPro" id="IPR010879">
    <property type="entry name" value="DUF1508"/>
</dbReference>
<dbReference type="Gene3D" id="2.30.29.80">
    <property type="match status" value="1"/>
</dbReference>
<feature type="domain" description="DUF1508" evidence="2">
    <location>
        <begin position="198"/>
        <end position="245"/>
    </location>
</feature>
<feature type="region of interest" description="Disordered" evidence="1">
    <location>
        <begin position="77"/>
        <end position="193"/>
    </location>
</feature>
<dbReference type="OrthoDB" id="108721at2157"/>
<feature type="region of interest" description="Disordered" evidence="1">
    <location>
        <begin position="1"/>
        <end position="25"/>
    </location>
</feature>
<organism evidence="4 5">
    <name type="scientific">Natrinema salifodinae</name>
    <dbReference type="NCBI Taxonomy" id="1202768"/>
    <lineage>
        <taxon>Archaea</taxon>
        <taxon>Methanobacteriati</taxon>
        <taxon>Methanobacteriota</taxon>
        <taxon>Stenosarchaea group</taxon>
        <taxon>Halobacteria</taxon>
        <taxon>Halobacteriales</taxon>
        <taxon>Natrialbaceae</taxon>
        <taxon>Natrinema</taxon>
    </lineage>
</organism>
<protein>
    <submittedName>
        <fullName evidence="4">Amphi-Trp domain-containing protein</fullName>
    </submittedName>
</protein>
<evidence type="ECO:0000313" key="4">
    <source>
        <dbReference type="EMBL" id="SEW21540.1"/>
    </source>
</evidence>
<dbReference type="Proteomes" id="UP000183275">
    <property type="component" value="Unassembled WGS sequence"/>
</dbReference>
<dbReference type="SUPFAM" id="SSF160113">
    <property type="entry name" value="YegP-like"/>
    <property type="match status" value="1"/>
</dbReference>
<sequence length="251" mass="27319">MAETPDDADRPDESNADDGGESTEFELERAYDRADLAAVFREFATAFENGRPVRMDSDDRTAHIAVPERVVAEFEAERDAAAEPPVGELELELEWDDPDGTSVRVSDREPDESGTGQARAEGEDEGEDEHRDVDPAAAVMPLERMADQGGREGEAAAGADETAATDADSGAEAEAETETEPGEPAETGRTSRFEVYEDRAGQWRWRLVHWNGNIVADSGEGYASRSNAERAARSVMRSAPTATIERKARDE</sequence>
<feature type="domain" description="Amphi-Trp" evidence="3">
    <location>
        <begin position="21"/>
        <end position="101"/>
    </location>
</feature>
<dbReference type="InterPro" id="IPR036913">
    <property type="entry name" value="YegP-like_sf"/>
</dbReference>
<evidence type="ECO:0000256" key="1">
    <source>
        <dbReference type="SAM" id="MobiDB-lite"/>
    </source>
</evidence>
<dbReference type="InterPro" id="IPR027598">
    <property type="entry name" value="Amphi-Trp_dom"/>
</dbReference>
<reference evidence="5" key="1">
    <citation type="submission" date="2016-10" db="EMBL/GenBank/DDBJ databases">
        <authorList>
            <person name="Varghese N."/>
        </authorList>
    </citation>
    <scope>NUCLEOTIDE SEQUENCE [LARGE SCALE GENOMIC DNA]</scope>
    <source>
        <strain evidence="5">CGMCC 1.12284</strain>
    </source>
</reference>
<dbReference type="eggNOG" id="arCOG06550">
    <property type="taxonomic scope" value="Archaea"/>
</dbReference>
<dbReference type="eggNOG" id="arCOG04789">
    <property type="taxonomic scope" value="Archaea"/>
</dbReference>
<feature type="compositionally biased region" description="Acidic residues" evidence="1">
    <location>
        <begin position="14"/>
        <end position="25"/>
    </location>
</feature>
<feature type="region of interest" description="Disordered" evidence="1">
    <location>
        <begin position="216"/>
        <end position="251"/>
    </location>
</feature>
<evidence type="ECO:0000313" key="5">
    <source>
        <dbReference type="Proteomes" id="UP000183275"/>
    </source>
</evidence>
<keyword evidence="5" id="KW-1185">Reference proteome</keyword>
<feature type="compositionally biased region" description="Basic and acidic residues" evidence="1">
    <location>
        <begin position="144"/>
        <end position="154"/>
    </location>
</feature>
<dbReference type="RefSeq" id="WP_049989649.1">
    <property type="nucleotide sequence ID" value="NZ_FOIS01000004.1"/>
</dbReference>